<dbReference type="InterPro" id="IPR001680">
    <property type="entry name" value="WD40_rpt"/>
</dbReference>
<dbReference type="SMART" id="SM00320">
    <property type="entry name" value="WD40"/>
    <property type="match status" value="2"/>
</dbReference>
<dbReference type="InterPro" id="IPR040324">
    <property type="entry name" value="WDR44/Dgr2"/>
</dbReference>
<evidence type="ECO:0000313" key="4">
    <source>
        <dbReference type="EMBL" id="MCI16551.1"/>
    </source>
</evidence>
<keyword evidence="5" id="KW-1185">Reference proteome</keyword>
<dbReference type="Pfam" id="PF00400">
    <property type="entry name" value="WD40"/>
    <property type="match status" value="2"/>
</dbReference>
<reference evidence="4 5" key="1">
    <citation type="journal article" date="2018" name="Front. Plant Sci.">
        <title>Red Clover (Trifolium pratense) and Zigzag Clover (T. medium) - A Picture of Genomic Similarities and Differences.</title>
        <authorList>
            <person name="Dluhosova J."/>
            <person name="Istvanek J."/>
            <person name="Nedelnik J."/>
            <person name="Repkova J."/>
        </authorList>
    </citation>
    <scope>NUCLEOTIDE SEQUENCE [LARGE SCALE GENOMIC DNA]</scope>
    <source>
        <strain evidence="5">cv. 10/8</strain>
        <tissue evidence="4">Leaf</tissue>
    </source>
</reference>
<evidence type="ECO:0000313" key="5">
    <source>
        <dbReference type="Proteomes" id="UP000265520"/>
    </source>
</evidence>
<dbReference type="Gene3D" id="2.130.10.10">
    <property type="entry name" value="YVTN repeat-like/Quinoprotein amine dehydrogenase"/>
    <property type="match status" value="1"/>
</dbReference>
<dbReference type="InterPro" id="IPR015943">
    <property type="entry name" value="WD40/YVTN_repeat-like_dom_sf"/>
</dbReference>
<dbReference type="AlphaFoldDB" id="A0A392PWW6"/>
<comment type="caution">
    <text evidence="4">The sequence shown here is derived from an EMBL/GenBank/DDBJ whole genome shotgun (WGS) entry which is preliminary data.</text>
</comment>
<dbReference type="Proteomes" id="UP000265520">
    <property type="component" value="Unassembled WGS sequence"/>
</dbReference>
<proteinExistence type="predicted"/>
<evidence type="ECO:0000256" key="1">
    <source>
        <dbReference type="ARBA" id="ARBA00022574"/>
    </source>
</evidence>
<dbReference type="PANTHER" id="PTHR14221">
    <property type="entry name" value="WD REPEAT DOMAIN 44"/>
    <property type="match status" value="1"/>
</dbReference>
<dbReference type="PANTHER" id="PTHR14221:SF46">
    <property type="entry name" value="TRANSCRIPTION FACTOR WD40-LIKE FAMILY-RELATED"/>
    <property type="match status" value="1"/>
</dbReference>
<dbReference type="PROSITE" id="PS50082">
    <property type="entry name" value="WD_REPEATS_2"/>
    <property type="match status" value="2"/>
</dbReference>
<evidence type="ECO:0000256" key="2">
    <source>
        <dbReference type="ARBA" id="ARBA00022737"/>
    </source>
</evidence>
<protein>
    <submittedName>
        <fullName evidence="4">WD repeat-containing protein 44-like</fullName>
    </submittedName>
</protein>
<feature type="repeat" description="WD" evidence="3">
    <location>
        <begin position="51"/>
        <end position="83"/>
    </location>
</feature>
<keyword evidence="2" id="KW-0677">Repeat</keyword>
<keyword evidence="1 3" id="KW-0853">WD repeat</keyword>
<name>A0A392PWW6_9FABA</name>
<accession>A0A392PWW6</accession>
<dbReference type="PROSITE" id="PS50294">
    <property type="entry name" value="WD_REPEATS_REGION"/>
    <property type="match status" value="1"/>
</dbReference>
<dbReference type="EMBL" id="LXQA010101366">
    <property type="protein sequence ID" value="MCI16551.1"/>
    <property type="molecule type" value="Genomic_DNA"/>
</dbReference>
<sequence length="97" mass="11009">MKFSPNGKYLASGGEDGVVRIWRIMSRDKSPSFIFLQKDIFQIDESPLQELFGHSSDILDLAWSNSDILLSSSMDKTVCCWKIGCDQCLSVFPHKDF</sequence>
<organism evidence="4 5">
    <name type="scientific">Trifolium medium</name>
    <dbReference type="NCBI Taxonomy" id="97028"/>
    <lineage>
        <taxon>Eukaryota</taxon>
        <taxon>Viridiplantae</taxon>
        <taxon>Streptophyta</taxon>
        <taxon>Embryophyta</taxon>
        <taxon>Tracheophyta</taxon>
        <taxon>Spermatophyta</taxon>
        <taxon>Magnoliopsida</taxon>
        <taxon>eudicotyledons</taxon>
        <taxon>Gunneridae</taxon>
        <taxon>Pentapetalae</taxon>
        <taxon>rosids</taxon>
        <taxon>fabids</taxon>
        <taxon>Fabales</taxon>
        <taxon>Fabaceae</taxon>
        <taxon>Papilionoideae</taxon>
        <taxon>50 kb inversion clade</taxon>
        <taxon>NPAAA clade</taxon>
        <taxon>Hologalegina</taxon>
        <taxon>IRL clade</taxon>
        <taxon>Trifolieae</taxon>
        <taxon>Trifolium</taxon>
    </lineage>
</organism>
<dbReference type="InterPro" id="IPR036322">
    <property type="entry name" value="WD40_repeat_dom_sf"/>
</dbReference>
<dbReference type="SUPFAM" id="SSF50978">
    <property type="entry name" value="WD40 repeat-like"/>
    <property type="match status" value="1"/>
</dbReference>
<feature type="non-terminal residue" evidence="4">
    <location>
        <position position="97"/>
    </location>
</feature>
<feature type="repeat" description="WD" evidence="3">
    <location>
        <begin position="1"/>
        <end position="32"/>
    </location>
</feature>
<evidence type="ECO:0000256" key="3">
    <source>
        <dbReference type="PROSITE-ProRule" id="PRU00221"/>
    </source>
</evidence>